<proteinExistence type="predicted"/>
<dbReference type="Proteomes" id="UP000293519">
    <property type="component" value="Unassembled WGS sequence"/>
</dbReference>
<sequence>MTAHNDTTAELADAIDRALREAKLPAGGAPHTESVTLVAAPEPSAAEQGDALSPLDGGDGD</sequence>
<protein>
    <submittedName>
        <fullName evidence="2">Uncharacterized protein</fullName>
    </submittedName>
</protein>
<keyword evidence="3" id="KW-1185">Reference proteome</keyword>
<evidence type="ECO:0000256" key="1">
    <source>
        <dbReference type="SAM" id="MobiDB-lite"/>
    </source>
</evidence>
<organism evidence="2 3">
    <name type="scientific">Microcella putealis</name>
    <dbReference type="NCBI Taxonomy" id="337005"/>
    <lineage>
        <taxon>Bacteria</taxon>
        <taxon>Bacillati</taxon>
        <taxon>Actinomycetota</taxon>
        <taxon>Actinomycetes</taxon>
        <taxon>Micrococcales</taxon>
        <taxon>Microbacteriaceae</taxon>
        <taxon>Microcella</taxon>
    </lineage>
</organism>
<accession>A0A4Q7LWI3</accession>
<gene>
    <name evidence="2" type="ORF">EV141_0608</name>
</gene>
<comment type="caution">
    <text evidence="2">The sequence shown here is derived from an EMBL/GenBank/DDBJ whole genome shotgun (WGS) entry which is preliminary data.</text>
</comment>
<dbReference type="OrthoDB" id="5123432at2"/>
<reference evidence="2 3" key="1">
    <citation type="journal article" date="2015" name="Stand. Genomic Sci.">
        <title>Genomic Encyclopedia of Bacterial and Archaeal Type Strains, Phase III: the genomes of soil and plant-associated and newly described type strains.</title>
        <authorList>
            <person name="Whitman W.B."/>
            <person name="Woyke T."/>
            <person name="Klenk H.P."/>
            <person name="Zhou Y."/>
            <person name="Lilburn T.G."/>
            <person name="Beck B.J."/>
            <person name="De Vos P."/>
            <person name="Vandamme P."/>
            <person name="Eisen J.A."/>
            <person name="Garrity G."/>
            <person name="Hugenholtz P."/>
            <person name="Kyrpides N.C."/>
        </authorList>
    </citation>
    <scope>NUCLEOTIDE SEQUENCE [LARGE SCALE GENOMIC DNA]</scope>
    <source>
        <strain evidence="2 3">CV2</strain>
    </source>
</reference>
<dbReference type="EMBL" id="SGWW01000001">
    <property type="protein sequence ID" value="RZS59385.1"/>
    <property type="molecule type" value="Genomic_DNA"/>
</dbReference>
<dbReference type="RefSeq" id="WP_130484475.1">
    <property type="nucleotide sequence ID" value="NZ_SGWW01000001.1"/>
</dbReference>
<evidence type="ECO:0000313" key="3">
    <source>
        <dbReference type="Proteomes" id="UP000293519"/>
    </source>
</evidence>
<dbReference type="AlphaFoldDB" id="A0A4Q7LWI3"/>
<feature type="region of interest" description="Disordered" evidence="1">
    <location>
        <begin position="22"/>
        <end position="61"/>
    </location>
</feature>
<name>A0A4Q7LWI3_9MICO</name>
<evidence type="ECO:0000313" key="2">
    <source>
        <dbReference type="EMBL" id="RZS59385.1"/>
    </source>
</evidence>